<keyword evidence="3" id="KW-1185">Reference proteome</keyword>
<organism evidence="2 3">
    <name type="scientific">Mycolicibacterium bacteremicum</name>
    <name type="common">Mycobacterium bacteremicum</name>
    <dbReference type="NCBI Taxonomy" id="564198"/>
    <lineage>
        <taxon>Bacteria</taxon>
        <taxon>Bacillati</taxon>
        <taxon>Actinomycetota</taxon>
        <taxon>Actinomycetes</taxon>
        <taxon>Mycobacteriales</taxon>
        <taxon>Mycobacteriaceae</taxon>
        <taxon>Mycolicibacterium</taxon>
    </lineage>
</organism>
<comment type="caution">
    <text evidence="2">The sequence shown here is derived from an EMBL/GenBank/DDBJ whole genome shotgun (WGS) entry which is preliminary data.</text>
</comment>
<dbReference type="Proteomes" id="UP000192366">
    <property type="component" value="Unassembled WGS sequence"/>
</dbReference>
<feature type="signal peptide" evidence="1">
    <location>
        <begin position="1"/>
        <end position="21"/>
    </location>
</feature>
<dbReference type="EMBL" id="MVHJ01000046">
    <property type="protein sequence ID" value="ORA01616.1"/>
    <property type="molecule type" value="Genomic_DNA"/>
</dbReference>
<feature type="chain" id="PRO_5012393948" evidence="1">
    <location>
        <begin position="22"/>
        <end position="134"/>
    </location>
</feature>
<dbReference type="STRING" id="564198.BST17_27490"/>
<evidence type="ECO:0000313" key="3">
    <source>
        <dbReference type="Proteomes" id="UP000192366"/>
    </source>
</evidence>
<dbReference type="AlphaFoldDB" id="A0A1W9YNJ6"/>
<protein>
    <submittedName>
        <fullName evidence="2">Uncharacterized protein</fullName>
    </submittedName>
</protein>
<reference evidence="2 3" key="1">
    <citation type="submission" date="2017-02" db="EMBL/GenBank/DDBJ databases">
        <title>The new phylogeny of genus Mycobacterium.</title>
        <authorList>
            <person name="Tortoli E."/>
            <person name="Trovato A."/>
            <person name="Cirillo D.M."/>
        </authorList>
    </citation>
    <scope>NUCLEOTIDE SEQUENCE [LARGE SCALE GENOMIC DNA]</scope>
    <source>
        <strain evidence="2 3">DSM 45578</strain>
    </source>
</reference>
<dbReference type="Pfam" id="PF20341">
    <property type="entry name" value="DUF6636"/>
    <property type="match status" value="1"/>
</dbReference>
<proteinExistence type="predicted"/>
<gene>
    <name evidence="2" type="ORF">BST17_27490</name>
</gene>
<accession>A0A1W9YNJ6</accession>
<name>A0A1W9YNJ6_MYCBA</name>
<sequence>MVAVAAAVGAAAAVCAGPAGADDLAHFSSPSGNVGCVLDVDYVRCDISERDWAPPARPADCEFDYGQGIALSPGGPVEFVCAGDTTLGGAETLDYGQTITRGSLSCTSTERAMSCRNTDSGTGFSISRQVYQVF</sequence>
<keyword evidence="1" id="KW-0732">Signal</keyword>
<dbReference type="InterPro" id="IPR046576">
    <property type="entry name" value="DUF6636"/>
</dbReference>
<dbReference type="OrthoDB" id="495539at2"/>
<evidence type="ECO:0000313" key="2">
    <source>
        <dbReference type="EMBL" id="ORA01616.1"/>
    </source>
</evidence>
<evidence type="ECO:0000256" key="1">
    <source>
        <dbReference type="SAM" id="SignalP"/>
    </source>
</evidence>